<feature type="transmembrane region" description="Helical" evidence="1">
    <location>
        <begin position="403"/>
        <end position="422"/>
    </location>
</feature>
<feature type="transmembrane region" description="Helical" evidence="1">
    <location>
        <begin position="149"/>
        <end position="166"/>
    </location>
</feature>
<keyword evidence="1" id="KW-1133">Transmembrane helix</keyword>
<organism evidence="2 3">
    <name type="scientific">Candidatus Gottesmanbacteria bacterium CG11_big_fil_rev_8_21_14_0_20_37_11</name>
    <dbReference type="NCBI Taxonomy" id="1974575"/>
    <lineage>
        <taxon>Bacteria</taxon>
        <taxon>Candidatus Gottesmaniibacteriota</taxon>
    </lineage>
</organism>
<feature type="transmembrane region" description="Helical" evidence="1">
    <location>
        <begin position="213"/>
        <end position="230"/>
    </location>
</feature>
<feature type="transmembrane region" description="Helical" evidence="1">
    <location>
        <begin position="97"/>
        <end position="114"/>
    </location>
</feature>
<feature type="transmembrane region" description="Helical" evidence="1">
    <location>
        <begin position="311"/>
        <end position="328"/>
    </location>
</feature>
<accession>A0A2H0NH51</accession>
<dbReference type="AlphaFoldDB" id="A0A2H0NH51"/>
<dbReference type="EMBL" id="PCWS01000092">
    <property type="protein sequence ID" value="PIR08213.1"/>
    <property type="molecule type" value="Genomic_DNA"/>
</dbReference>
<feature type="transmembrane region" description="Helical" evidence="1">
    <location>
        <begin position="555"/>
        <end position="575"/>
    </location>
</feature>
<evidence type="ECO:0008006" key="4">
    <source>
        <dbReference type="Google" id="ProtNLM"/>
    </source>
</evidence>
<gene>
    <name evidence="2" type="ORF">COV53_04245</name>
</gene>
<feature type="transmembrane region" description="Helical" evidence="1">
    <location>
        <begin position="242"/>
        <end position="262"/>
    </location>
</feature>
<protein>
    <recommendedName>
        <fullName evidence="4">Membrane protein 6-pyruvoyl-tetrahydropterin synthase-related domain-containing protein</fullName>
    </recommendedName>
</protein>
<keyword evidence="1" id="KW-0812">Transmembrane</keyword>
<evidence type="ECO:0000313" key="2">
    <source>
        <dbReference type="EMBL" id="PIR08213.1"/>
    </source>
</evidence>
<feature type="transmembrane region" description="Helical" evidence="1">
    <location>
        <begin position="121"/>
        <end position="143"/>
    </location>
</feature>
<feature type="transmembrane region" description="Helical" evidence="1">
    <location>
        <begin position="376"/>
        <end position="396"/>
    </location>
</feature>
<dbReference type="Proteomes" id="UP000230707">
    <property type="component" value="Unassembled WGS sequence"/>
</dbReference>
<sequence length="582" mass="66057">MKKTIKYLMLILLILVSLGAARPLFFPGFFPMHDNVQVARVYEMSKSLSFGQIPVRLVSDLGYGYGYPIFNFYAPLPYYIGGAFNLLFFDSLTSTKIMFVVGIVLSGLSMFFLINEITDGIAAFTAAVFYIYAPYHAVNIYIRGAVGEFYAYAFVPLIALGLIKILKISKARLSDIDNKLERKDISVNIIRGVVIGSSGISGVLLSHNILGMLLLYYLFAFLIVYLLFFFRGKRNYQQMIGILFMILLGIGLSSFFTIPAFMEKKYTRVDSLIQKGSDFHLHFVYPEQLWDSSWGFAGSAPGKEDGMSFKIGKLHIFLAISSLIILIAKRRKIGKKYLYFYFSILIILISSIFMMVDISTPFWNLLPLFSYIQYPWRFLNITLFALVVLSSFIFRFLNNPYKIGLSIVLIISVIYLNIRYFVPSGLLQVKASDYINLDELHFNMSKISDEYLPKEFNPPENINQVALSGIPSIGSIKVVRSVEEPTHKIYDLELVEPQKLLTNIAYLPGWKVFIDGNLVEVINSAGRLMLTVPEGKHSVEFVLGQTAARIVGNTISLLSLFLLVYVSLFQLNIFYGHKKIFR</sequence>
<reference evidence="2 3" key="1">
    <citation type="submission" date="2017-09" db="EMBL/GenBank/DDBJ databases">
        <title>Depth-based differentiation of microbial function through sediment-hosted aquifers and enrichment of novel symbionts in the deep terrestrial subsurface.</title>
        <authorList>
            <person name="Probst A.J."/>
            <person name="Ladd B."/>
            <person name="Jarett J.K."/>
            <person name="Geller-Mcgrath D.E."/>
            <person name="Sieber C.M."/>
            <person name="Emerson J.B."/>
            <person name="Anantharaman K."/>
            <person name="Thomas B.C."/>
            <person name="Malmstrom R."/>
            <person name="Stieglmeier M."/>
            <person name="Klingl A."/>
            <person name="Woyke T."/>
            <person name="Ryan C.M."/>
            <person name="Banfield J.F."/>
        </authorList>
    </citation>
    <scope>NUCLEOTIDE SEQUENCE [LARGE SCALE GENOMIC DNA]</scope>
    <source>
        <strain evidence="2">CG11_big_fil_rev_8_21_14_0_20_37_11</strain>
    </source>
</reference>
<name>A0A2H0NH51_9BACT</name>
<evidence type="ECO:0000313" key="3">
    <source>
        <dbReference type="Proteomes" id="UP000230707"/>
    </source>
</evidence>
<comment type="caution">
    <text evidence="2">The sequence shown here is derived from an EMBL/GenBank/DDBJ whole genome shotgun (WGS) entry which is preliminary data.</text>
</comment>
<evidence type="ECO:0000256" key="1">
    <source>
        <dbReference type="SAM" id="Phobius"/>
    </source>
</evidence>
<keyword evidence="1" id="KW-0472">Membrane</keyword>
<proteinExistence type="predicted"/>
<feature type="transmembrane region" description="Helical" evidence="1">
    <location>
        <begin position="337"/>
        <end position="356"/>
    </location>
</feature>